<dbReference type="Pfam" id="PF13531">
    <property type="entry name" value="SBP_bac_11"/>
    <property type="match status" value="1"/>
</dbReference>
<comment type="caution">
    <text evidence="5">The sequence shown here is derived from an EMBL/GenBank/DDBJ whole genome shotgun (WGS) entry which is preliminary data.</text>
</comment>
<dbReference type="OrthoDB" id="9785015at2"/>
<dbReference type="GO" id="GO:0030973">
    <property type="term" value="F:molybdate ion binding"/>
    <property type="evidence" value="ECO:0007669"/>
    <property type="project" value="InterPro"/>
</dbReference>
<dbReference type="CDD" id="cd13539">
    <property type="entry name" value="PBP2_AvModA"/>
    <property type="match status" value="1"/>
</dbReference>
<feature type="binding site" evidence="4">
    <location>
        <position position="171"/>
    </location>
    <ligand>
        <name>molybdate</name>
        <dbReference type="ChEBI" id="CHEBI:36264"/>
    </ligand>
</feature>
<dbReference type="GO" id="GO:0015689">
    <property type="term" value="P:molybdate ion transport"/>
    <property type="evidence" value="ECO:0007669"/>
    <property type="project" value="InterPro"/>
</dbReference>
<dbReference type="PIRSF" id="PIRSF004846">
    <property type="entry name" value="ModA"/>
    <property type="match status" value="1"/>
</dbReference>
<dbReference type="AlphaFoldDB" id="A0A3S0CKW0"/>
<dbReference type="NCBIfam" id="TIGR01256">
    <property type="entry name" value="modA"/>
    <property type="match status" value="1"/>
</dbReference>
<dbReference type="PROSITE" id="PS51257">
    <property type="entry name" value="PROKAR_LIPOPROTEIN"/>
    <property type="match status" value="1"/>
</dbReference>
<comment type="similarity">
    <text evidence="1">Belongs to the bacterial solute-binding protein ModA family.</text>
</comment>
<name>A0A3S0CKW0_9FLAO</name>
<keyword evidence="4" id="KW-0500">Molybdenum</keyword>
<evidence type="ECO:0000313" key="5">
    <source>
        <dbReference type="EMBL" id="RTE53657.1"/>
    </source>
</evidence>
<protein>
    <submittedName>
        <fullName evidence="5">Molybdate ABC transporter substrate-binding protein</fullName>
    </submittedName>
</protein>
<accession>A0A3S0CKW0</accession>
<dbReference type="GO" id="GO:0046872">
    <property type="term" value="F:metal ion binding"/>
    <property type="evidence" value="ECO:0007669"/>
    <property type="project" value="UniProtKB-KW"/>
</dbReference>
<dbReference type="PANTHER" id="PTHR30632">
    <property type="entry name" value="MOLYBDATE-BINDING PERIPLASMIC PROTEIN"/>
    <property type="match status" value="1"/>
</dbReference>
<dbReference type="InterPro" id="IPR044084">
    <property type="entry name" value="AvModA-like_subst-bd"/>
</dbReference>
<evidence type="ECO:0000256" key="4">
    <source>
        <dbReference type="PIRSR" id="PIRSR004846-1"/>
    </source>
</evidence>
<dbReference type="InterPro" id="IPR005950">
    <property type="entry name" value="ModA"/>
</dbReference>
<dbReference type="SUPFAM" id="SSF53850">
    <property type="entry name" value="Periplasmic binding protein-like II"/>
    <property type="match status" value="1"/>
</dbReference>
<dbReference type="EMBL" id="RQPJ01000005">
    <property type="protein sequence ID" value="RTE53657.1"/>
    <property type="molecule type" value="Genomic_DNA"/>
</dbReference>
<gene>
    <name evidence="5" type="primary">modA</name>
    <name evidence="5" type="ORF">EHW67_11705</name>
</gene>
<evidence type="ECO:0000313" key="6">
    <source>
        <dbReference type="Proteomes" id="UP000267585"/>
    </source>
</evidence>
<organism evidence="5 6">
    <name type="scientific">Arenibacter aquaticus</name>
    <dbReference type="NCBI Taxonomy" id="2489054"/>
    <lineage>
        <taxon>Bacteria</taxon>
        <taxon>Pseudomonadati</taxon>
        <taxon>Bacteroidota</taxon>
        <taxon>Flavobacteriia</taxon>
        <taxon>Flavobacteriales</taxon>
        <taxon>Flavobacteriaceae</taxon>
        <taxon>Arenibacter</taxon>
    </lineage>
</organism>
<evidence type="ECO:0000256" key="3">
    <source>
        <dbReference type="ARBA" id="ARBA00022729"/>
    </source>
</evidence>
<reference evidence="5 6" key="1">
    <citation type="submission" date="2018-11" db="EMBL/GenBank/DDBJ databases">
        <title>Arenibacter aquaticus sp.nov., a marine bacterium isolated from surface seawater in the South China Sea.</title>
        <authorList>
            <person name="Guo J."/>
            <person name="Sun J."/>
        </authorList>
    </citation>
    <scope>NUCLEOTIDE SEQUENCE [LARGE SCALE GENOMIC DNA]</scope>
    <source>
        <strain evidence="5 6">GUO666</strain>
    </source>
</reference>
<dbReference type="Gene3D" id="3.40.190.10">
    <property type="entry name" value="Periplasmic binding protein-like II"/>
    <property type="match status" value="2"/>
</dbReference>
<evidence type="ECO:0000256" key="2">
    <source>
        <dbReference type="ARBA" id="ARBA00022723"/>
    </source>
</evidence>
<proteinExistence type="inferred from homology"/>
<sequence length="257" mass="28150">MVGVRQVLCLCIFIGFVCLFGGCRGDGSKKVTIATAANMRTAMQALVEAYEEKSGVACQVILGSSGKLTAQILEGAPFDVFVAANMSYPEEVYRSGKALGRPKEYAYGKLVLWTMEEQVPVSIGALSQDRVRHIAMANPKTAPYGVAAKEVLQHYGLYETLSNKLVYGESVAQTDQFITTRSAQIGFTALSSVFSGAMKDKGHWMTIDTTLYSNIGQGVVLVKHKEGSRSEAQDFYDFLFTFKAKQILKEFGYLINE</sequence>
<feature type="binding site" evidence="4">
    <location>
        <position position="65"/>
    </location>
    <ligand>
        <name>molybdate</name>
        <dbReference type="ChEBI" id="CHEBI:36264"/>
    </ligand>
</feature>
<dbReference type="Proteomes" id="UP000267585">
    <property type="component" value="Unassembled WGS sequence"/>
</dbReference>
<keyword evidence="2 4" id="KW-0479">Metal-binding</keyword>
<dbReference type="InterPro" id="IPR050682">
    <property type="entry name" value="ModA/WtpA"/>
</dbReference>
<dbReference type="RefSeq" id="WP_126162553.1">
    <property type="nucleotide sequence ID" value="NZ_RQPJ01000005.1"/>
</dbReference>
<dbReference type="PANTHER" id="PTHR30632:SF14">
    <property type="entry name" value="TUNGSTATE_MOLYBDATE_CHROMATE-BINDING PROTEIN MODA"/>
    <property type="match status" value="1"/>
</dbReference>
<keyword evidence="6" id="KW-1185">Reference proteome</keyword>
<evidence type="ECO:0000256" key="1">
    <source>
        <dbReference type="ARBA" id="ARBA00009175"/>
    </source>
</evidence>
<keyword evidence="3" id="KW-0732">Signal</keyword>